<keyword evidence="2" id="KW-1185">Reference proteome</keyword>
<dbReference type="EMBL" id="CAJVQB010032805">
    <property type="protein sequence ID" value="CAG8818841.1"/>
    <property type="molecule type" value="Genomic_DNA"/>
</dbReference>
<comment type="caution">
    <text evidence="1">The sequence shown here is derived from an EMBL/GenBank/DDBJ whole genome shotgun (WGS) entry which is preliminary data.</text>
</comment>
<organism evidence="1 2">
    <name type="scientific">Gigaspora margarita</name>
    <dbReference type="NCBI Taxonomy" id="4874"/>
    <lineage>
        <taxon>Eukaryota</taxon>
        <taxon>Fungi</taxon>
        <taxon>Fungi incertae sedis</taxon>
        <taxon>Mucoromycota</taxon>
        <taxon>Glomeromycotina</taxon>
        <taxon>Glomeromycetes</taxon>
        <taxon>Diversisporales</taxon>
        <taxon>Gigasporaceae</taxon>
        <taxon>Gigaspora</taxon>
    </lineage>
</organism>
<reference evidence="1 2" key="1">
    <citation type="submission" date="2021-06" db="EMBL/GenBank/DDBJ databases">
        <authorList>
            <person name="Kallberg Y."/>
            <person name="Tangrot J."/>
            <person name="Rosling A."/>
        </authorList>
    </citation>
    <scope>NUCLEOTIDE SEQUENCE [LARGE SCALE GENOMIC DNA]</scope>
    <source>
        <strain evidence="1 2">120-4 pot B 10/14</strain>
    </source>
</reference>
<name>A0ABN7W6D6_GIGMA</name>
<sequence length="41" mass="4864">MFLRVLYLKLTPACQTPEVGPKQFYNYLILSIQPPTFKLYQ</sequence>
<protein>
    <submittedName>
        <fullName evidence="1">13418_t:CDS:1</fullName>
    </submittedName>
</protein>
<proteinExistence type="predicted"/>
<accession>A0ABN7W6D6</accession>
<evidence type="ECO:0000313" key="2">
    <source>
        <dbReference type="Proteomes" id="UP000789901"/>
    </source>
</evidence>
<feature type="non-terminal residue" evidence="1">
    <location>
        <position position="41"/>
    </location>
</feature>
<evidence type="ECO:0000313" key="1">
    <source>
        <dbReference type="EMBL" id="CAG8818841.1"/>
    </source>
</evidence>
<gene>
    <name evidence="1" type="ORF">GMARGA_LOCUS27159</name>
</gene>
<dbReference type="Proteomes" id="UP000789901">
    <property type="component" value="Unassembled WGS sequence"/>
</dbReference>